<keyword evidence="1" id="KW-0472">Membrane</keyword>
<evidence type="ECO:0000313" key="4">
    <source>
        <dbReference type="Proteomes" id="UP000284123"/>
    </source>
</evidence>
<reference evidence="4 5" key="1">
    <citation type="journal article" date="2018" name="Front. Microbiol.">
        <title>Conversion of Methionine to Cysteine in Lactobacillus paracasei Depends on the Highly Mobile cysK-ctl-cysE Gene Cluster.</title>
        <authorList>
            <person name="Wuthrich D."/>
            <person name="Irmler S."/>
            <person name="Berthoud H."/>
            <person name="Guggenbuhl B."/>
            <person name="Eugster E."/>
            <person name="Bruggmann R."/>
        </authorList>
    </citation>
    <scope>NUCLEOTIDE SEQUENCE [LARGE SCALE GENOMIC DNA]</scope>
    <source>
        <strain evidence="2 5">FAM18157</strain>
        <strain evidence="3 4">FAM6012</strain>
    </source>
</reference>
<dbReference type="EMBL" id="LKFS01000076">
    <property type="protein sequence ID" value="RND80571.1"/>
    <property type="molecule type" value="Genomic_DNA"/>
</dbReference>
<sequence length="72" mass="7945">MFIWTGGYKLAMTLNKAIHYLLLIGISGVFLFTLAAAMGWVNQGDFALPLLLLAVGLTLFRETDAGYEKARH</sequence>
<dbReference type="EMBL" id="LKGI01000068">
    <property type="protein sequence ID" value="RNE29551.1"/>
    <property type="molecule type" value="Genomic_DNA"/>
</dbReference>
<gene>
    <name evidence="2" type="ORF">FAM18157_01855</name>
    <name evidence="3" type="ORF">FAM6012_01895</name>
</gene>
<name>A0A422M1C2_LACPA</name>
<protein>
    <submittedName>
        <fullName evidence="2">Uncharacterized protein</fullName>
    </submittedName>
</protein>
<keyword evidence="1" id="KW-0812">Transmembrane</keyword>
<keyword evidence="1" id="KW-1133">Transmembrane helix</keyword>
<evidence type="ECO:0000313" key="2">
    <source>
        <dbReference type="EMBL" id="RND80571.1"/>
    </source>
</evidence>
<evidence type="ECO:0000313" key="5">
    <source>
        <dbReference type="Proteomes" id="UP000284716"/>
    </source>
</evidence>
<evidence type="ECO:0000256" key="1">
    <source>
        <dbReference type="SAM" id="Phobius"/>
    </source>
</evidence>
<feature type="transmembrane region" description="Helical" evidence="1">
    <location>
        <begin position="20"/>
        <end position="40"/>
    </location>
</feature>
<evidence type="ECO:0000313" key="3">
    <source>
        <dbReference type="EMBL" id="RNE29551.1"/>
    </source>
</evidence>
<comment type="caution">
    <text evidence="2">The sequence shown here is derived from an EMBL/GenBank/DDBJ whole genome shotgun (WGS) entry which is preliminary data.</text>
</comment>
<organism evidence="2 5">
    <name type="scientific">Lacticaseibacillus paracasei</name>
    <name type="common">Lactobacillus paracasei</name>
    <dbReference type="NCBI Taxonomy" id="1597"/>
    <lineage>
        <taxon>Bacteria</taxon>
        <taxon>Bacillati</taxon>
        <taxon>Bacillota</taxon>
        <taxon>Bacilli</taxon>
        <taxon>Lactobacillales</taxon>
        <taxon>Lactobacillaceae</taxon>
        <taxon>Lacticaseibacillus</taxon>
    </lineage>
</organism>
<accession>A0A422M1C2</accession>
<dbReference type="Proteomes" id="UP000284123">
    <property type="component" value="Unassembled WGS sequence"/>
</dbReference>
<dbReference type="Proteomes" id="UP000284716">
    <property type="component" value="Unassembled WGS sequence"/>
</dbReference>
<dbReference type="AlphaFoldDB" id="A0A422M1C2"/>
<proteinExistence type="predicted"/>